<feature type="domain" description="BD-FAE-like" evidence="2">
    <location>
        <begin position="58"/>
        <end position="193"/>
    </location>
</feature>
<evidence type="ECO:0000313" key="3">
    <source>
        <dbReference type="EMBL" id="CTQ42448.1"/>
    </source>
</evidence>
<sequence>MSEMTIIDWDDAYSNAAYIPGADDFIVRWAQEAETFRKNWVEKDLDVVYGEGDRQRFDVFRPQRKSKGLVVFVHGGYWLRFDKSSWSHFSSGCLARGWTVCMPSYELAPDARIADITRQISVAITKAAARVGGPIRLAGHSAGGHLVTRMICEDSRLPKDVLDRIERVVSISGLHDLRPLRNTVMNKSFQMNEDDAMAESAALMVPAVDCPVVAWVGGAERPEFLRQSKLLADAWPMATYKEDPGRHHFDVIDGLKDPDSELTETLLAP</sequence>
<organism evidence="3 4">
    <name type="scientific">Roseibium aggregatum</name>
    <dbReference type="NCBI Taxonomy" id="187304"/>
    <lineage>
        <taxon>Bacteria</taxon>
        <taxon>Pseudomonadati</taxon>
        <taxon>Pseudomonadota</taxon>
        <taxon>Alphaproteobacteria</taxon>
        <taxon>Hyphomicrobiales</taxon>
        <taxon>Stappiaceae</taxon>
        <taxon>Roseibium</taxon>
    </lineage>
</organism>
<dbReference type="InterPro" id="IPR029058">
    <property type="entry name" value="AB_hydrolase_fold"/>
</dbReference>
<proteinExistence type="predicted"/>
<dbReference type="GO" id="GO:0016787">
    <property type="term" value="F:hydrolase activity"/>
    <property type="evidence" value="ECO:0007669"/>
    <property type="project" value="UniProtKB-KW"/>
</dbReference>
<dbReference type="Gene3D" id="3.40.50.1820">
    <property type="entry name" value="alpha/beta hydrolase"/>
    <property type="match status" value="1"/>
</dbReference>
<evidence type="ECO:0000259" key="2">
    <source>
        <dbReference type="Pfam" id="PF20434"/>
    </source>
</evidence>
<dbReference type="SUPFAM" id="SSF53474">
    <property type="entry name" value="alpha/beta-Hydrolases"/>
    <property type="match status" value="1"/>
</dbReference>
<evidence type="ECO:0000256" key="1">
    <source>
        <dbReference type="ARBA" id="ARBA00022801"/>
    </source>
</evidence>
<dbReference type="InterPro" id="IPR049492">
    <property type="entry name" value="BD-FAE-like_dom"/>
</dbReference>
<evidence type="ECO:0000313" key="4">
    <source>
        <dbReference type="Proteomes" id="UP000048926"/>
    </source>
</evidence>
<dbReference type="PANTHER" id="PTHR48081:SF33">
    <property type="entry name" value="KYNURENINE FORMAMIDASE"/>
    <property type="match status" value="1"/>
</dbReference>
<dbReference type="OrthoDB" id="9771666at2"/>
<name>A0A0M6XZK0_9HYPH</name>
<reference evidence="4" key="1">
    <citation type="submission" date="2015-07" db="EMBL/GenBank/DDBJ databases">
        <authorList>
            <person name="Rodrigo-Torres Lidia"/>
            <person name="Arahal R.David."/>
        </authorList>
    </citation>
    <scope>NUCLEOTIDE SEQUENCE [LARGE SCALE GENOMIC DNA]</scope>
    <source>
        <strain evidence="4">CECT 4801</strain>
    </source>
</reference>
<accession>A0A0M6XZK0</accession>
<gene>
    <name evidence="3" type="ORF">LAL4801_00876</name>
</gene>
<dbReference type="EMBL" id="CXST01000001">
    <property type="protein sequence ID" value="CTQ42448.1"/>
    <property type="molecule type" value="Genomic_DNA"/>
</dbReference>
<keyword evidence="1 3" id="KW-0378">Hydrolase</keyword>
<dbReference type="InterPro" id="IPR050300">
    <property type="entry name" value="GDXG_lipolytic_enzyme"/>
</dbReference>
<protein>
    <submittedName>
        <fullName evidence="3">Alpha/beta hydrolase family protein</fullName>
    </submittedName>
</protein>
<dbReference type="Pfam" id="PF20434">
    <property type="entry name" value="BD-FAE"/>
    <property type="match status" value="1"/>
</dbReference>
<dbReference type="Proteomes" id="UP000048926">
    <property type="component" value="Unassembled WGS sequence"/>
</dbReference>
<dbReference type="STRING" id="187304.B0E33_25765"/>
<dbReference type="RefSeq" id="WP_145903443.1">
    <property type="nucleotide sequence ID" value="NZ_CXST01000001.1"/>
</dbReference>
<keyword evidence="4" id="KW-1185">Reference proteome</keyword>
<dbReference type="AlphaFoldDB" id="A0A0M6XZK0"/>
<dbReference type="PANTHER" id="PTHR48081">
    <property type="entry name" value="AB HYDROLASE SUPERFAMILY PROTEIN C4A8.06C"/>
    <property type="match status" value="1"/>
</dbReference>